<protein>
    <submittedName>
        <fullName evidence="2">Uncharacterized protein</fullName>
    </submittedName>
</protein>
<keyword evidence="3" id="KW-1185">Reference proteome</keyword>
<organism evidence="2 3">
    <name type="scientific">Arachis hypogaea</name>
    <name type="common">Peanut</name>
    <dbReference type="NCBI Taxonomy" id="3818"/>
    <lineage>
        <taxon>Eukaryota</taxon>
        <taxon>Viridiplantae</taxon>
        <taxon>Streptophyta</taxon>
        <taxon>Embryophyta</taxon>
        <taxon>Tracheophyta</taxon>
        <taxon>Spermatophyta</taxon>
        <taxon>Magnoliopsida</taxon>
        <taxon>eudicotyledons</taxon>
        <taxon>Gunneridae</taxon>
        <taxon>Pentapetalae</taxon>
        <taxon>rosids</taxon>
        <taxon>fabids</taxon>
        <taxon>Fabales</taxon>
        <taxon>Fabaceae</taxon>
        <taxon>Papilionoideae</taxon>
        <taxon>50 kb inversion clade</taxon>
        <taxon>dalbergioids sensu lato</taxon>
        <taxon>Dalbergieae</taxon>
        <taxon>Pterocarpus clade</taxon>
        <taxon>Arachis</taxon>
    </lineage>
</organism>
<comment type="caution">
    <text evidence="2">The sequence shown here is derived from an EMBL/GenBank/DDBJ whole genome shotgun (WGS) entry which is preliminary data.</text>
</comment>
<accession>A0A445EAD3</accession>
<dbReference type="Proteomes" id="UP000289738">
    <property type="component" value="Chromosome A02"/>
</dbReference>
<sequence>MIRRLSHSRPDGSTTRVGVTRRSPFMGMEEVLRQWWWMSVTQPWVVMLTMITNHLALTTLLMHQRLCGKP</sequence>
<name>A0A445EAD3_ARAHY</name>
<gene>
    <name evidence="2" type="ORF">Ahy_A02g006481</name>
</gene>
<keyword evidence="1" id="KW-0472">Membrane</keyword>
<dbReference type="AlphaFoldDB" id="A0A445EAD3"/>
<proteinExistence type="predicted"/>
<feature type="transmembrane region" description="Helical" evidence="1">
    <location>
        <begin position="44"/>
        <end position="62"/>
    </location>
</feature>
<keyword evidence="1" id="KW-1133">Transmembrane helix</keyword>
<keyword evidence="1" id="KW-0812">Transmembrane</keyword>
<dbReference type="EMBL" id="SDMP01000002">
    <property type="protein sequence ID" value="RYR72283.1"/>
    <property type="molecule type" value="Genomic_DNA"/>
</dbReference>
<evidence type="ECO:0000313" key="2">
    <source>
        <dbReference type="EMBL" id="RYR72283.1"/>
    </source>
</evidence>
<evidence type="ECO:0000256" key="1">
    <source>
        <dbReference type="SAM" id="Phobius"/>
    </source>
</evidence>
<reference evidence="2 3" key="1">
    <citation type="submission" date="2019-01" db="EMBL/GenBank/DDBJ databases">
        <title>Sequencing of cultivated peanut Arachis hypogaea provides insights into genome evolution and oil improvement.</title>
        <authorList>
            <person name="Chen X."/>
        </authorList>
    </citation>
    <scope>NUCLEOTIDE SEQUENCE [LARGE SCALE GENOMIC DNA]</scope>
    <source>
        <strain evidence="3">cv. Fuhuasheng</strain>
        <tissue evidence="2">Leaves</tissue>
    </source>
</reference>
<evidence type="ECO:0000313" key="3">
    <source>
        <dbReference type="Proteomes" id="UP000289738"/>
    </source>
</evidence>